<reference evidence="2" key="1">
    <citation type="journal article" date="2020" name="Stud. Mycol.">
        <title>101 Dothideomycetes genomes: a test case for predicting lifestyles and emergence of pathogens.</title>
        <authorList>
            <person name="Haridas S."/>
            <person name="Albert R."/>
            <person name="Binder M."/>
            <person name="Bloem J."/>
            <person name="Labutti K."/>
            <person name="Salamov A."/>
            <person name="Andreopoulos B."/>
            <person name="Baker S."/>
            <person name="Barry K."/>
            <person name="Bills G."/>
            <person name="Bluhm B."/>
            <person name="Cannon C."/>
            <person name="Castanera R."/>
            <person name="Culley D."/>
            <person name="Daum C."/>
            <person name="Ezra D."/>
            <person name="Gonzalez J."/>
            <person name="Henrissat B."/>
            <person name="Kuo A."/>
            <person name="Liang C."/>
            <person name="Lipzen A."/>
            <person name="Lutzoni F."/>
            <person name="Magnuson J."/>
            <person name="Mondo S."/>
            <person name="Nolan M."/>
            <person name="Ohm R."/>
            <person name="Pangilinan J."/>
            <person name="Park H.-J."/>
            <person name="Ramirez L."/>
            <person name="Alfaro M."/>
            <person name="Sun H."/>
            <person name="Tritt A."/>
            <person name="Yoshinaga Y."/>
            <person name="Zwiers L.-H."/>
            <person name="Turgeon B."/>
            <person name="Goodwin S."/>
            <person name="Spatafora J."/>
            <person name="Crous P."/>
            <person name="Grigoriev I."/>
        </authorList>
    </citation>
    <scope>NUCLEOTIDE SEQUENCE</scope>
    <source>
        <strain evidence="2">CBS 113818</strain>
    </source>
</reference>
<dbReference type="Proteomes" id="UP000799424">
    <property type="component" value="Unassembled WGS sequence"/>
</dbReference>
<organism evidence="2 3">
    <name type="scientific">Ophiobolus disseminans</name>
    <dbReference type="NCBI Taxonomy" id="1469910"/>
    <lineage>
        <taxon>Eukaryota</taxon>
        <taxon>Fungi</taxon>
        <taxon>Dikarya</taxon>
        <taxon>Ascomycota</taxon>
        <taxon>Pezizomycotina</taxon>
        <taxon>Dothideomycetes</taxon>
        <taxon>Pleosporomycetidae</taxon>
        <taxon>Pleosporales</taxon>
        <taxon>Pleosporineae</taxon>
        <taxon>Phaeosphaeriaceae</taxon>
        <taxon>Ophiobolus</taxon>
    </lineage>
</organism>
<evidence type="ECO:0000259" key="1">
    <source>
        <dbReference type="PROSITE" id="PS50097"/>
    </source>
</evidence>
<gene>
    <name evidence="2" type="ORF">CC86DRAFT_410111</name>
</gene>
<dbReference type="PROSITE" id="PS50097">
    <property type="entry name" value="BTB"/>
    <property type="match status" value="1"/>
</dbReference>
<evidence type="ECO:0000313" key="2">
    <source>
        <dbReference type="EMBL" id="KAF2822512.1"/>
    </source>
</evidence>
<dbReference type="InterPro" id="IPR000210">
    <property type="entry name" value="BTB/POZ_dom"/>
</dbReference>
<proteinExistence type="predicted"/>
<feature type="domain" description="BTB" evidence="1">
    <location>
        <begin position="79"/>
        <end position="134"/>
    </location>
</feature>
<dbReference type="OrthoDB" id="2414723at2759"/>
<protein>
    <recommendedName>
        <fullName evidence="1">BTB domain-containing protein</fullName>
    </recommendedName>
</protein>
<dbReference type="InterPro" id="IPR011333">
    <property type="entry name" value="SKP1/BTB/POZ_sf"/>
</dbReference>
<dbReference type="EMBL" id="MU006234">
    <property type="protein sequence ID" value="KAF2822512.1"/>
    <property type="molecule type" value="Genomic_DNA"/>
</dbReference>
<dbReference type="AlphaFoldDB" id="A0A6A6ZN50"/>
<sequence>MAPGLKCGVESRRVSPSEVTYKKSDTYFCVLSLRLARTSPESPSLQTIIMEWNLSHPPVASTAAPNLNIPQPPELSSTDHVTLDVGGRKFCTRKSTLETSAYFKNMLSGRWNVELLPDGSLSVEADEDIFPILL</sequence>
<evidence type="ECO:0000313" key="3">
    <source>
        <dbReference type="Proteomes" id="UP000799424"/>
    </source>
</evidence>
<keyword evidence="3" id="KW-1185">Reference proteome</keyword>
<dbReference type="Gene3D" id="3.30.710.10">
    <property type="entry name" value="Potassium Channel Kv1.1, Chain A"/>
    <property type="match status" value="1"/>
</dbReference>
<accession>A0A6A6ZN50</accession>
<name>A0A6A6ZN50_9PLEO</name>